<accession>A0A2M6XSW4</accession>
<evidence type="ECO:0000313" key="2">
    <source>
        <dbReference type="EMBL" id="PIU10735.1"/>
    </source>
</evidence>
<evidence type="ECO:0000256" key="1">
    <source>
        <dbReference type="RuleBase" id="RU003814"/>
    </source>
</evidence>
<proteinExistence type="inferred from homology"/>
<dbReference type="InterPro" id="IPR000649">
    <property type="entry name" value="IF-2B-related"/>
</dbReference>
<dbReference type="InterPro" id="IPR042529">
    <property type="entry name" value="IF_2B-like_C"/>
</dbReference>
<protein>
    <submittedName>
        <fullName evidence="2">Uncharacterized protein</fullName>
    </submittedName>
</protein>
<dbReference type="AlphaFoldDB" id="A0A2M6XSW4"/>
<name>A0A2M6XSW4_9BACT</name>
<dbReference type="GO" id="GO:0019509">
    <property type="term" value="P:L-methionine salvage from methylthioadenosine"/>
    <property type="evidence" value="ECO:0007669"/>
    <property type="project" value="TreeGrafter"/>
</dbReference>
<dbReference type="PANTHER" id="PTHR43475:SF2">
    <property type="entry name" value="RIBOSE 1,5-BISPHOSPHATE ISOMERASE"/>
    <property type="match status" value="1"/>
</dbReference>
<reference evidence="3" key="1">
    <citation type="submission" date="2017-09" db="EMBL/GenBank/DDBJ databases">
        <title>Depth-based differentiation of microbial function through sediment-hosted aquifers and enrichment of novel symbionts in the deep terrestrial subsurface.</title>
        <authorList>
            <person name="Probst A.J."/>
            <person name="Ladd B."/>
            <person name="Jarett J.K."/>
            <person name="Geller-Mcgrath D.E."/>
            <person name="Sieber C.M.K."/>
            <person name="Emerson J.B."/>
            <person name="Anantharaman K."/>
            <person name="Thomas B.C."/>
            <person name="Malmstrom R."/>
            <person name="Stieglmeier M."/>
            <person name="Klingl A."/>
            <person name="Woyke T."/>
            <person name="Ryan C.M."/>
            <person name="Banfield J.F."/>
        </authorList>
    </citation>
    <scope>NUCLEOTIDE SEQUENCE [LARGE SCALE GENOMIC DNA]</scope>
</reference>
<organism evidence="2 3">
    <name type="scientific">Candidatus Kuenenbacteria bacterium CG08_land_8_20_14_0_20_37_23</name>
    <dbReference type="NCBI Taxonomy" id="1974617"/>
    <lineage>
        <taxon>Bacteria</taxon>
        <taxon>Candidatus Kueneniibacteriota</taxon>
    </lineage>
</organism>
<dbReference type="InterPro" id="IPR027363">
    <property type="entry name" value="M1Pi_N"/>
</dbReference>
<dbReference type="EMBL" id="PEXX01000030">
    <property type="protein sequence ID" value="PIU10735.1"/>
    <property type="molecule type" value="Genomic_DNA"/>
</dbReference>
<evidence type="ECO:0000313" key="3">
    <source>
        <dbReference type="Proteomes" id="UP000230586"/>
    </source>
</evidence>
<dbReference type="SUPFAM" id="SSF100950">
    <property type="entry name" value="NagB/RpiA/CoA transferase-like"/>
    <property type="match status" value="1"/>
</dbReference>
<dbReference type="Pfam" id="PF01008">
    <property type="entry name" value="IF-2B"/>
    <property type="match status" value="1"/>
</dbReference>
<comment type="caution">
    <text evidence="2">The sequence shown here is derived from an EMBL/GenBank/DDBJ whole genome shotgun (WGS) entry which is preliminary data.</text>
</comment>
<dbReference type="PANTHER" id="PTHR43475">
    <property type="entry name" value="METHYLTHIORIBOSE-1-PHOSPHATE ISOMERASE"/>
    <property type="match status" value="1"/>
</dbReference>
<dbReference type="GO" id="GO:0046523">
    <property type="term" value="F:S-methyl-5-thioribose-1-phosphate isomerase activity"/>
    <property type="evidence" value="ECO:0007669"/>
    <property type="project" value="TreeGrafter"/>
</dbReference>
<dbReference type="InterPro" id="IPR037171">
    <property type="entry name" value="NagB/RpiA_transferase-like"/>
</dbReference>
<comment type="similarity">
    <text evidence="1">Belongs to the eIF-2B alpha/beta/delta subunits family.</text>
</comment>
<dbReference type="Gene3D" id="3.40.50.10470">
    <property type="entry name" value="Translation initiation factor eif-2b, domain 2"/>
    <property type="match status" value="1"/>
</dbReference>
<dbReference type="Proteomes" id="UP000230586">
    <property type="component" value="Unassembled WGS sequence"/>
</dbReference>
<gene>
    <name evidence="2" type="ORF">COT27_01500</name>
</gene>
<dbReference type="Gene3D" id="1.20.120.420">
    <property type="entry name" value="translation initiation factor eif-2b, domain 1"/>
    <property type="match status" value="1"/>
</dbReference>
<sequence length="268" mass="31049">GRCLLNARPNEPLTVNALNYLNKRLQDSVKIRDIIIGINDMKKLTRQYVEDFFALLHDIDQKITEHGSKFIKNKENIFIHCHSRTVENILIRAKKEYKKKFHVYNDETRPLFQGRITSKSLIKNKIPNTMVVDPAAPFLVSDASGDDIKIHRVFLGFDVILPDGSALNKIGSFGIALTAYDSKIPIYLCGSLLKYSPDKKMKIELRRSSEIWPHRPKKLEIINYAFDRIPAKFILGYITEFGIIKPNDMENVVKKNYRWIINKYINGR</sequence>
<feature type="non-terminal residue" evidence="2">
    <location>
        <position position="1"/>
    </location>
</feature>